<dbReference type="SUPFAM" id="SSF55811">
    <property type="entry name" value="Nudix"/>
    <property type="match status" value="1"/>
</dbReference>
<evidence type="ECO:0000256" key="2">
    <source>
        <dbReference type="ARBA" id="ARBA00022801"/>
    </source>
</evidence>
<protein>
    <submittedName>
        <fullName evidence="4">NUDIX hydrolase</fullName>
    </submittedName>
</protein>
<proteinExistence type="predicted"/>
<comment type="caution">
    <text evidence="4">The sequence shown here is derived from an EMBL/GenBank/DDBJ whole genome shotgun (WGS) entry which is preliminary data.</text>
</comment>
<keyword evidence="2 4" id="KW-0378">Hydrolase</keyword>
<organism evidence="4 5">
    <name type="scientific">Hymenobacter glaciei</name>
    <dbReference type="NCBI Taxonomy" id="877209"/>
    <lineage>
        <taxon>Bacteria</taxon>
        <taxon>Pseudomonadati</taxon>
        <taxon>Bacteroidota</taxon>
        <taxon>Cytophagia</taxon>
        <taxon>Cytophagales</taxon>
        <taxon>Hymenobacteraceae</taxon>
        <taxon>Hymenobacter</taxon>
    </lineage>
</organism>
<dbReference type="Proteomes" id="UP001501469">
    <property type="component" value="Unassembled WGS sequence"/>
</dbReference>
<evidence type="ECO:0000259" key="3">
    <source>
        <dbReference type="PROSITE" id="PS51462"/>
    </source>
</evidence>
<dbReference type="InterPro" id="IPR059176">
    <property type="entry name" value="UDP-X_N"/>
</dbReference>
<evidence type="ECO:0000313" key="5">
    <source>
        <dbReference type="Proteomes" id="UP001501469"/>
    </source>
</evidence>
<dbReference type="InterPro" id="IPR015797">
    <property type="entry name" value="NUDIX_hydrolase-like_dom_sf"/>
</dbReference>
<name>A0ABP7UKB9_9BACT</name>
<dbReference type="InterPro" id="IPR000086">
    <property type="entry name" value="NUDIX_hydrolase_dom"/>
</dbReference>
<dbReference type="Pfam" id="PF00293">
    <property type="entry name" value="NUDIX"/>
    <property type="match status" value="1"/>
</dbReference>
<dbReference type="PROSITE" id="PS51462">
    <property type="entry name" value="NUDIX"/>
    <property type="match status" value="1"/>
</dbReference>
<gene>
    <name evidence="4" type="ORF">GCM10022409_34030</name>
</gene>
<dbReference type="GO" id="GO:0016787">
    <property type="term" value="F:hydrolase activity"/>
    <property type="evidence" value="ECO:0007669"/>
    <property type="project" value="UniProtKB-KW"/>
</dbReference>
<accession>A0ABP7UKB9</accession>
<comment type="cofactor">
    <cofactor evidence="1">
        <name>Mg(2+)</name>
        <dbReference type="ChEBI" id="CHEBI:18420"/>
    </cofactor>
</comment>
<evidence type="ECO:0000256" key="1">
    <source>
        <dbReference type="ARBA" id="ARBA00001946"/>
    </source>
</evidence>
<dbReference type="Pfam" id="PF12535">
    <property type="entry name" value="Nudix_N"/>
    <property type="match status" value="1"/>
</dbReference>
<dbReference type="PANTHER" id="PTHR43046:SF16">
    <property type="entry name" value="ADP-RIBOSE PYROPHOSPHATASE YJHB-RELATED"/>
    <property type="match status" value="1"/>
</dbReference>
<sequence length="203" mass="22310">MGIAQRLLALAQAGLAYTPNACDAERYEEVRALGLMAGLSGEPVAQLHALFAGETGYPTPKVDIRAVLFRGTDEVLLVQEKMDGNRWSLPGGWADVGYTPFEVAVKEVGEETGLATEAVRLLALLDKRQHAHPPQPWYVYKAFVLCRVVGGELQADTTETAGVRWVHRTELPALALSTDRVTRAQLERLFAFAHEPDLPTWCD</sequence>
<dbReference type="PANTHER" id="PTHR43046">
    <property type="entry name" value="GDP-MANNOSE MANNOSYL HYDROLASE"/>
    <property type="match status" value="1"/>
</dbReference>
<reference evidence="5" key="1">
    <citation type="journal article" date="2019" name="Int. J. Syst. Evol. Microbiol.">
        <title>The Global Catalogue of Microorganisms (GCM) 10K type strain sequencing project: providing services to taxonomists for standard genome sequencing and annotation.</title>
        <authorList>
            <consortium name="The Broad Institute Genomics Platform"/>
            <consortium name="The Broad Institute Genome Sequencing Center for Infectious Disease"/>
            <person name="Wu L."/>
            <person name="Ma J."/>
        </authorList>
    </citation>
    <scope>NUCLEOTIDE SEQUENCE [LARGE SCALE GENOMIC DNA]</scope>
    <source>
        <strain evidence="5">JCM 17225</strain>
    </source>
</reference>
<dbReference type="Gene3D" id="3.90.79.10">
    <property type="entry name" value="Nucleoside Triphosphate Pyrophosphohydrolase"/>
    <property type="match status" value="1"/>
</dbReference>
<dbReference type="EMBL" id="BAABDK010000026">
    <property type="protein sequence ID" value="GAA4045184.1"/>
    <property type="molecule type" value="Genomic_DNA"/>
</dbReference>
<dbReference type="Gene3D" id="6.10.250.1120">
    <property type="match status" value="1"/>
</dbReference>
<keyword evidence="5" id="KW-1185">Reference proteome</keyword>
<feature type="domain" description="Nudix hydrolase" evidence="3">
    <location>
        <begin position="59"/>
        <end position="188"/>
    </location>
</feature>
<evidence type="ECO:0000313" key="4">
    <source>
        <dbReference type="EMBL" id="GAA4045184.1"/>
    </source>
</evidence>